<evidence type="ECO:0000256" key="3">
    <source>
        <dbReference type="ARBA" id="ARBA00023002"/>
    </source>
</evidence>
<dbReference type="GO" id="GO:0020037">
    <property type="term" value="F:heme binding"/>
    <property type="evidence" value="ECO:0007669"/>
    <property type="project" value="InterPro"/>
</dbReference>
<dbReference type="Pfam" id="PF00067">
    <property type="entry name" value="p450"/>
    <property type="match status" value="1"/>
</dbReference>
<dbReference type="EMBL" id="MSZU01000080">
    <property type="protein sequence ID" value="OMP86120.1"/>
    <property type="molecule type" value="Genomic_DNA"/>
</dbReference>
<dbReference type="PANTHER" id="PTHR46300">
    <property type="entry name" value="P450, PUTATIVE (EUROFUNG)-RELATED-RELATED"/>
    <property type="match status" value="1"/>
</dbReference>
<dbReference type="OrthoDB" id="1103324at2759"/>
<dbReference type="InterPro" id="IPR050364">
    <property type="entry name" value="Cytochrome_P450_fung"/>
</dbReference>
<reference evidence="7 8" key="1">
    <citation type="submission" date="2017-01" db="EMBL/GenBank/DDBJ databases">
        <title>Draft genome sequence of Diplodia seriata F98.1, a fungal species involved in grapevine trunk diseases.</title>
        <authorList>
            <person name="Robert-Siegwald G."/>
            <person name="Vallet J."/>
            <person name="Abou-Mansour E."/>
            <person name="Xu J."/>
            <person name="Rey P."/>
            <person name="Bertsch C."/>
            <person name="Rego C."/>
            <person name="Larignon P."/>
            <person name="Fontaine F."/>
            <person name="Lebrun M.-H."/>
        </authorList>
    </citation>
    <scope>NUCLEOTIDE SEQUENCE [LARGE SCALE GENOMIC DNA]</scope>
    <source>
        <strain evidence="7 8">F98.1</strain>
    </source>
</reference>
<evidence type="ECO:0000313" key="8">
    <source>
        <dbReference type="Proteomes" id="UP000190776"/>
    </source>
</evidence>
<dbReference type="PRINTS" id="PR00385">
    <property type="entry name" value="P450"/>
</dbReference>
<evidence type="ECO:0000256" key="2">
    <source>
        <dbReference type="ARBA" id="ARBA00022723"/>
    </source>
</evidence>
<organism evidence="7 8">
    <name type="scientific">Diplodia seriata</name>
    <dbReference type="NCBI Taxonomy" id="420778"/>
    <lineage>
        <taxon>Eukaryota</taxon>
        <taxon>Fungi</taxon>
        <taxon>Dikarya</taxon>
        <taxon>Ascomycota</taxon>
        <taxon>Pezizomycotina</taxon>
        <taxon>Dothideomycetes</taxon>
        <taxon>Dothideomycetes incertae sedis</taxon>
        <taxon>Botryosphaeriales</taxon>
        <taxon>Botryosphaeriaceae</taxon>
        <taxon>Diplodia</taxon>
    </lineage>
</organism>
<comment type="cofactor">
    <cofactor evidence="6">
        <name>heme</name>
        <dbReference type="ChEBI" id="CHEBI:30413"/>
    </cofactor>
</comment>
<evidence type="ECO:0000313" key="7">
    <source>
        <dbReference type="EMBL" id="OMP86120.1"/>
    </source>
</evidence>
<dbReference type="AlphaFoldDB" id="A0A1S8BF50"/>
<keyword evidence="4 6" id="KW-0408">Iron</keyword>
<name>A0A1S8BF50_9PEZI</name>
<evidence type="ECO:0000256" key="4">
    <source>
        <dbReference type="ARBA" id="ARBA00023004"/>
    </source>
</evidence>
<keyword evidence="3" id="KW-0560">Oxidoreductase</keyword>
<dbReference type="Proteomes" id="UP000190776">
    <property type="component" value="Unassembled WGS sequence"/>
</dbReference>
<evidence type="ECO:0000256" key="5">
    <source>
        <dbReference type="ARBA" id="ARBA00023033"/>
    </source>
</evidence>
<comment type="caution">
    <text evidence="7">The sequence shown here is derived from an EMBL/GenBank/DDBJ whole genome shotgun (WGS) entry which is preliminary data.</text>
</comment>
<dbReference type="InterPro" id="IPR001128">
    <property type="entry name" value="Cyt_P450"/>
</dbReference>
<keyword evidence="5" id="KW-0503">Monooxygenase</keyword>
<dbReference type="STRING" id="420778.A0A1S8BF50"/>
<feature type="binding site" description="axial binding residue" evidence="6">
    <location>
        <position position="400"/>
    </location>
    <ligand>
        <name>heme</name>
        <dbReference type="ChEBI" id="CHEBI:30413"/>
    </ligand>
    <ligandPart>
        <name>Fe</name>
        <dbReference type="ChEBI" id="CHEBI:18248"/>
    </ligandPart>
</feature>
<protein>
    <submittedName>
        <fullName evidence="7">O-methylsterigmatocystin oxidoreductase</fullName>
    </submittedName>
</protein>
<accession>A0A1S8BF50</accession>
<dbReference type="GO" id="GO:0005506">
    <property type="term" value="F:iron ion binding"/>
    <property type="evidence" value="ECO:0007669"/>
    <property type="project" value="InterPro"/>
</dbReference>
<dbReference type="PANTHER" id="PTHR46300:SF2">
    <property type="entry name" value="CYTOCHROME P450 MONOOXYGENASE ALNH-RELATED"/>
    <property type="match status" value="1"/>
</dbReference>
<dbReference type="CDD" id="cd11065">
    <property type="entry name" value="CYP64-like"/>
    <property type="match status" value="1"/>
</dbReference>
<evidence type="ECO:0000256" key="1">
    <source>
        <dbReference type="ARBA" id="ARBA00010617"/>
    </source>
</evidence>
<comment type="similarity">
    <text evidence="1">Belongs to the cytochrome P450 family.</text>
</comment>
<dbReference type="Gene3D" id="1.10.630.10">
    <property type="entry name" value="Cytochrome P450"/>
    <property type="match status" value="1"/>
</dbReference>
<dbReference type="InterPro" id="IPR002401">
    <property type="entry name" value="Cyt_P450_E_grp-I"/>
</dbReference>
<gene>
    <name evidence="7" type="ORF">BK809_0003289</name>
</gene>
<proteinExistence type="inferred from homology"/>
<keyword evidence="6" id="KW-0349">Heme</keyword>
<dbReference type="GO" id="GO:0004497">
    <property type="term" value="F:monooxygenase activity"/>
    <property type="evidence" value="ECO:0007669"/>
    <property type="project" value="UniProtKB-KW"/>
</dbReference>
<dbReference type="PRINTS" id="PR00463">
    <property type="entry name" value="EP450I"/>
</dbReference>
<evidence type="ECO:0000256" key="6">
    <source>
        <dbReference type="PIRSR" id="PIRSR602401-1"/>
    </source>
</evidence>
<dbReference type="SUPFAM" id="SSF48264">
    <property type="entry name" value="Cytochrome P450"/>
    <property type="match status" value="1"/>
</dbReference>
<sequence>MLDLASSDLVRHKVRRWHQTYGSIFHTKIGGTDYIWLSSPQTVKDLMDKRSSIYSSRPALPLAQDVASAGRRQLFLPYGPRWRQIRRHGHALLSAPACARYQPIQDAESRQLLKELLGDPAAFYQINRRYAASVIMRATYGRRVARWHDPLIADVFAVVDNLTAMTAPGAYVVDTFPSLAGWPQALLGGWRAFGERVCAHDSKVYMRLWEALKREVDSGEAPECFCKAFYLNDPVQNGIDDLAAAYTCGGLVEAGSETTASSLNTFVLCMTLFPEARRRAQEEIDRVVGEERLPAWEDEVALPYTRALVKEVLRWRPVNKFGMVHASSEDDWYEGFFIPKGSVVVLNWWAIHMDPSIHKDPENFDPARYLGKPLGAAEYLNVSDPYERDHFTYGAGRRVCQGVHLAERSLYINIVRTLWGFNITKKVDSEGKEIEPDQGMVRGFLSVPNPFLTDIKVRSEKHAEVIRKSFEAAEREGMV</sequence>
<keyword evidence="2 6" id="KW-0479">Metal-binding</keyword>
<dbReference type="InterPro" id="IPR036396">
    <property type="entry name" value="Cyt_P450_sf"/>
</dbReference>
<dbReference type="GO" id="GO:0016705">
    <property type="term" value="F:oxidoreductase activity, acting on paired donors, with incorporation or reduction of molecular oxygen"/>
    <property type="evidence" value="ECO:0007669"/>
    <property type="project" value="InterPro"/>
</dbReference>